<reference evidence="5 6" key="1">
    <citation type="submission" date="2016-10" db="EMBL/GenBank/DDBJ databases">
        <authorList>
            <person name="de Groot N.N."/>
        </authorList>
    </citation>
    <scope>NUCLEOTIDE SEQUENCE [LARGE SCALE GENOMIC DNA]</scope>
    <source>
        <strain evidence="5 6">DSM 21800</strain>
    </source>
</reference>
<keyword evidence="2 5" id="KW-0238">DNA-binding</keyword>
<evidence type="ECO:0000256" key="2">
    <source>
        <dbReference type="ARBA" id="ARBA00023125"/>
    </source>
</evidence>
<dbReference type="PANTHER" id="PTHR30146">
    <property type="entry name" value="LACI-RELATED TRANSCRIPTIONAL REPRESSOR"/>
    <property type="match status" value="1"/>
</dbReference>
<dbReference type="CDD" id="cd06267">
    <property type="entry name" value="PBP1_LacI_sugar_binding-like"/>
    <property type="match status" value="1"/>
</dbReference>
<name>A0A1H1ZD14_9ACTN</name>
<dbReference type="AlphaFoldDB" id="A0A1H1ZD14"/>
<evidence type="ECO:0000256" key="1">
    <source>
        <dbReference type="ARBA" id="ARBA00023015"/>
    </source>
</evidence>
<dbReference type="CDD" id="cd01392">
    <property type="entry name" value="HTH_LacI"/>
    <property type="match status" value="1"/>
</dbReference>
<dbReference type="GO" id="GO:0000976">
    <property type="term" value="F:transcription cis-regulatory region binding"/>
    <property type="evidence" value="ECO:0007669"/>
    <property type="project" value="TreeGrafter"/>
</dbReference>
<dbReference type="SUPFAM" id="SSF47413">
    <property type="entry name" value="lambda repressor-like DNA-binding domains"/>
    <property type="match status" value="1"/>
</dbReference>
<dbReference type="InterPro" id="IPR028082">
    <property type="entry name" value="Peripla_BP_I"/>
</dbReference>
<sequence>MTSMRDVAKHAGVSVMTVSNVVNNRPGVSQETRLLVEESIRQLLYRPNLSARSLARGRTGVLSLCIPEVEIPYFAEISSSMMRAAERHSCRIMINQTGWDRDRELEVLRGRGSDLTDGVLLYPATLTHDDLDHVASTVPIVLFGGSEVFANAAHVVIDNAAAAEQATRHLLELGHRKIAVLGPHLDPQSRKPNRRLLGYARALRRSKITYRPELVVDAPEYHRADGYRAMTHLLQLDEPPTAVFCLSDLQAVGARFCLAERGLRVPEDVSLVGFDDIEEAAYLLPPLTTVRPDRAAIAEQSLRLLVERLDGERRPEAVTAGHELVVRHSTGRPPQVD</sequence>
<keyword evidence="6" id="KW-1185">Reference proteome</keyword>
<dbReference type="SMART" id="SM00354">
    <property type="entry name" value="HTH_LACI"/>
    <property type="match status" value="1"/>
</dbReference>
<dbReference type="PANTHER" id="PTHR30146:SF153">
    <property type="entry name" value="LACTOSE OPERON REPRESSOR"/>
    <property type="match status" value="1"/>
</dbReference>
<accession>A0A1H1ZD14</accession>
<dbReference type="PROSITE" id="PS50932">
    <property type="entry name" value="HTH_LACI_2"/>
    <property type="match status" value="1"/>
</dbReference>
<dbReference type="SUPFAM" id="SSF53822">
    <property type="entry name" value="Periplasmic binding protein-like I"/>
    <property type="match status" value="1"/>
</dbReference>
<dbReference type="Gene3D" id="1.10.260.40">
    <property type="entry name" value="lambda repressor-like DNA-binding domains"/>
    <property type="match status" value="1"/>
</dbReference>
<keyword evidence="1" id="KW-0805">Transcription regulation</keyword>
<evidence type="ECO:0000313" key="6">
    <source>
        <dbReference type="Proteomes" id="UP000199103"/>
    </source>
</evidence>
<organism evidence="5 6">
    <name type="scientific">Microlunatus soli</name>
    <dbReference type="NCBI Taxonomy" id="630515"/>
    <lineage>
        <taxon>Bacteria</taxon>
        <taxon>Bacillati</taxon>
        <taxon>Actinomycetota</taxon>
        <taxon>Actinomycetes</taxon>
        <taxon>Propionibacteriales</taxon>
        <taxon>Propionibacteriaceae</taxon>
        <taxon>Microlunatus</taxon>
    </lineage>
</organism>
<protein>
    <submittedName>
        <fullName evidence="5">DNA-binding transcriptional regulator, LacI/PurR family</fullName>
    </submittedName>
</protein>
<dbReference type="EMBL" id="LT629772">
    <property type="protein sequence ID" value="SDT31560.1"/>
    <property type="molecule type" value="Genomic_DNA"/>
</dbReference>
<dbReference type="GO" id="GO:0003700">
    <property type="term" value="F:DNA-binding transcription factor activity"/>
    <property type="evidence" value="ECO:0007669"/>
    <property type="project" value="TreeGrafter"/>
</dbReference>
<gene>
    <name evidence="5" type="ORF">SAMN04489812_5141</name>
</gene>
<evidence type="ECO:0000259" key="4">
    <source>
        <dbReference type="PROSITE" id="PS50932"/>
    </source>
</evidence>
<dbReference type="RefSeq" id="WP_172836222.1">
    <property type="nucleotide sequence ID" value="NZ_LT629772.1"/>
</dbReference>
<dbReference type="InterPro" id="IPR046335">
    <property type="entry name" value="LacI/GalR-like_sensor"/>
</dbReference>
<dbReference type="Gene3D" id="3.40.50.2300">
    <property type="match status" value="2"/>
</dbReference>
<dbReference type="STRING" id="630515.SAMN04489812_5141"/>
<dbReference type="Pfam" id="PF00356">
    <property type="entry name" value="LacI"/>
    <property type="match status" value="1"/>
</dbReference>
<dbReference type="InterPro" id="IPR000843">
    <property type="entry name" value="HTH_LacI"/>
</dbReference>
<dbReference type="Proteomes" id="UP000199103">
    <property type="component" value="Chromosome I"/>
</dbReference>
<dbReference type="Pfam" id="PF13377">
    <property type="entry name" value="Peripla_BP_3"/>
    <property type="match status" value="1"/>
</dbReference>
<evidence type="ECO:0000313" key="5">
    <source>
        <dbReference type="EMBL" id="SDT31560.1"/>
    </source>
</evidence>
<evidence type="ECO:0000256" key="3">
    <source>
        <dbReference type="ARBA" id="ARBA00023163"/>
    </source>
</evidence>
<proteinExistence type="predicted"/>
<dbReference type="PROSITE" id="PS00356">
    <property type="entry name" value="HTH_LACI_1"/>
    <property type="match status" value="1"/>
</dbReference>
<dbReference type="InterPro" id="IPR010982">
    <property type="entry name" value="Lambda_DNA-bd_dom_sf"/>
</dbReference>
<feature type="domain" description="HTH lacI-type" evidence="4">
    <location>
        <begin position="2"/>
        <end position="56"/>
    </location>
</feature>
<keyword evidence="3" id="KW-0804">Transcription</keyword>